<dbReference type="PROSITE" id="PS50011">
    <property type="entry name" value="PROTEIN_KINASE_DOM"/>
    <property type="match status" value="1"/>
</dbReference>
<dbReference type="EMBL" id="CM002872">
    <property type="protein sequence ID" value="KFK37057.1"/>
    <property type="molecule type" value="Genomic_DNA"/>
</dbReference>
<dbReference type="GO" id="GO:0042742">
    <property type="term" value="P:defense response to bacterium"/>
    <property type="evidence" value="ECO:0007669"/>
    <property type="project" value="UniProtKB-ARBA"/>
</dbReference>
<comment type="similarity">
    <text evidence="3">Belongs to the protein kinase superfamily. Ser/Thr protein kinase family. ZRK subfamily.</text>
</comment>
<evidence type="ECO:0000256" key="1">
    <source>
        <dbReference type="ARBA" id="ARBA00022741"/>
    </source>
</evidence>
<evidence type="ECO:0000256" key="3">
    <source>
        <dbReference type="ARBA" id="ARBA00060939"/>
    </source>
</evidence>
<name>A0A087H4K5_ARAAL</name>
<organism evidence="5 6">
    <name type="scientific">Arabis alpina</name>
    <name type="common">Alpine rock-cress</name>
    <dbReference type="NCBI Taxonomy" id="50452"/>
    <lineage>
        <taxon>Eukaryota</taxon>
        <taxon>Viridiplantae</taxon>
        <taxon>Streptophyta</taxon>
        <taxon>Embryophyta</taxon>
        <taxon>Tracheophyta</taxon>
        <taxon>Spermatophyta</taxon>
        <taxon>Magnoliopsida</taxon>
        <taxon>eudicotyledons</taxon>
        <taxon>Gunneridae</taxon>
        <taxon>Pentapetalae</taxon>
        <taxon>rosids</taxon>
        <taxon>malvids</taxon>
        <taxon>Brassicales</taxon>
        <taxon>Brassicaceae</taxon>
        <taxon>Arabideae</taxon>
        <taxon>Arabis</taxon>
    </lineage>
</organism>
<dbReference type="Gramene" id="KFK37057">
    <property type="protein sequence ID" value="KFK37057"/>
    <property type="gene ID" value="AALP_AA4G207100"/>
</dbReference>
<dbReference type="GO" id="GO:0005886">
    <property type="term" value="C:plasma membrane"/>
    <property type="evidence" value="ECO:0007669"/>
    <property type="project" value="TreeGrafter"/>
</dbReference>
<dbReference type="OrthoDB" id="75710at2759"/>
<dbReference type="InterPro" id="IPR011009">
    <property type="entry name" value="Kinase-like_dom_sf"/>
</dbReference>
<feature type="domain" description="Protein kinase" evidence="4">
    <location>
        <begin position="27"/>
        <end position="300"/>
    </location>
</feature>
<dbReference type="Pfam" id="PF00069">
    <property type="entry name" value="Pkinase"/>
    <property type="match status" value="1"/>
</dbReference>
<dbReference type="Gene3D" id="1.10.510.10">
    <property type="entry name" value="Transferase(Phosphotransferase) domain 1"/>
    <property type="match status" value="1"/>
</dbReference>
<sequence length="326" mass="37568">MIIDCNGTSNPIYIFSSNQILKATNNFDPSSYISRHRFFSWHKGIIQDRCYLIKRFKEEYILGSYEYVVYNDIVISTRVSNHNNFLKLLGCCLEFPLPVLVFEYAENGAMDEQGGVGNGSENRQELLPWNVRLKITKEVANAVTYLHTAFPRIIIHREIKPTNVFLDKNWTPKLSDFSFSISLPEGKSWIKDKVMGTLGYIDPSYVSTRIVTEYTDVFSFGIFLLVLLSGKPAVFTGSFGSHDNIHDYVKGLEEKGEFFELDNAFCEKSMYTFLELALRCCETRKEERPKMIEVAKEIKLIEQSLDVASIEYKDRLVRKGKKIYIA</sequence>
<protein>
    <recommendedName>
        <fullName evidence="4">Protein kinase domain-containing protein</fullName>
    </recommendedName>
</protein>
<dbReference type="Proteomes" id="UP000029120">
    <property type="component" value="Chromosome 4"/>
</dbReference>
<dbReference type="GO" id="GO:0005524">
    <property type="term" value="F:ATP binding"/>
    <property type="evidence" value="ECO:0007669"/>
    <property type="project" value="UniProtKB-KW"/>
</dbReference>
<dbReference type="FunFam" id="1.10.510.10:FF:000774">
    <property type="entry name" value="Kinase family protein"/>
    <property type="match status" value="1"/>
</dbReference>
<proteinExistence type="inferred from homology"/>
<dbReference type="eggNOG" id="KOG1187">
    <property type="taxonomic scope" value="Eukaryota"/>
</dbReference>
<dbReference type="GO" id="GO:0007166">
    <property type="term" value="P:cell surface receptor signaling pathway"/>
    <property type="evidence" value="ECO:0007669"/>
    <property type="project" value="InterPro"/>
</dbReference>
<dbReference type="PANTHER" id="PTHR27005">
    <property type="entry name" value="WALL-ASSOCIATED RECEPTOR KINASE-LIKE 21"/>
    <property type="match status" value="1"/>
</dbReference>
<keyword evidence="2" id="KW-0067">ATP-binding</keyword>
<dbReference type="GO" id="GO:0004674">
    <property type="term" value="F:protein serine/threonine kinase activity"/>
    <property type="evidence" value="ECO:0007669"/>
    <property type="project" value="TreeGrafter"/>
</dbReference>
<dbReference type="InterPro" id="IPR045274">
    <property type="entry name" value="WAK-like"/>
</dbReference>
<evidence type="ECO:0000313" key="5">
    <source>
        <dbReference type="EMBL" id="KFK37057.1"/>
    </source>
</evidence>
<dbReference type="InterPro" id="IPR000719">
    <property type="entry name" value="Prot_kinase_dom"/>
</dbReference>
<reference evidence="6" key="1">
    <citation type="journal article" date="2015" name="Nat. Plants">
        <title>Genome expansion of Arabis alpina linked with retrotransposition and reduced symmetric DNA methylation.</title>
        <authorList>
            <person name="Willing E.M."/>
            <person name="Rawat V."/>
            <person name="Mandakova T."/>
            <person name="Maumus F."/>
            <person name="James G.V."/>
            <person name="Nordstroem K.J."/>
            <person name="Becker C."/>
            <person name="Warthmann N."/>
            <person name="Chica C."/>
            <person name="Szarzynska B."/>
            <person name="Zytnicki M."/>
            <person name="Albani M.C."/>
            <person name="Kiefer C."/>
            <person name="Bergonzi S."/>
            <person name="Castaings L."/>
            <person name="Mateos J.L."/>
            <person name="Berns M.C."/>
            <person name="Bujdoso N."/>
            <person name="Piofczyk T."/>
            <person name="de Lorenzo L."/>
            <person name="Barrero-Sicilia C."/>
            <person name="Mateos I."/>
            <person name="Piednoel M."/>
            <person name="Hagmann J."/>
            <person name="Chen-Min-Tao R."/>
            <person name="Iglesias-Fernandez R."/>
            <person name="Schuster S.C."/>
            <person name="Alonso-Blanco C."/>
            <person name="Roudier F."/>
            <person name="Carbonero P."/>
            <person name="Paz-Ares J."/>
            <person name="Davis S.J."/>
            <person name="Pecinka A."/>
            <person name="Quesneville H."/>
            <person name="Colot V."/>
            <person name="Lysak M.A."/>
            <person name="Weigel D."/>
            <person name="Coupland G."/>
            <person name="Schneeberger K."/>
        </authorList>
    </citation>
    <scope>NUCLEOTIDE SEQUENCE [LARGE SCALE GENOMIC DNA]</scope>
    <source>
        <strain evidence="6">cv. Pajares</strain>
    </source>
</reference>
<evidence type="ECO:0000313" key="6">
    <source>
        <dbReference type="Proteomes" id="UP000029120"/>
    </source>
</evidence>
<evidence type="ECO:0000259" key="4">
    <source>
        <dbReference type="PROSITE" id="PS50011"/>
    </source>
</evidence>
<dbReference type="AlphaFoldDB" id="A0A087H4K5"/>
<dbReference type="Gene3D" id="3.30.200.20">
    <property type="entry name" value="Phosphorylase Kinase, domain 1"/>
    <property type="match status" value="1"/>
</dbReference>
<dbReference type="PANTHER" id="PTHR27005:SF355">
    <property type="entry name" value="PROTEIN KINASE DOMAIN-CONTAINING PROTEIN"/>
    <property type="match status" value="1"/>
</dbReference>
<dbReference type="SUPFAM" id="SSF56112">
    <property type="entry name" value="Protein kinase-like (PK-like)"/>
    <property type="match status" value="1"/>
</dbReference>
<accession>A0A087H4K5</accession>
<keyword evidence="1" id="KW-0547">Nucleotide-binding</keyword>
<keyword evidence="6" id="KW-1185">Reference proteome</keyword>
<dbReference type="OMA" id="PNCFISR"/>
<evidence type="ECO:0000256" key="2">
    <source>
        <dbReference type="ARBA" id="ARBA00022840"/>
    </source>
</evidence>
<gene>
    <name evidence="5" type="ordered locus">AALP_Aa4g207100</name>
</gene>